<dbReference type="PANTHER" id="PTHR12197">
    <property type="entry name" value="HISTONE-LYSINE N-METHYLTRANSFERASE SMYD"/>
    <property type="match status" value="1"/>
</dbReference>
<dbReference type="SUPFAM" id="SSF144232">
    <property type="entry name" value="HIT/MYND zinc finger-like"/>
    <property type="match status" value="1"/>
</dbReference>
<protein>
    <submittedName>
        <fullName evidence="9 10">MYND-type domain-containing protein</fullName>
    </submittedName>
</protein>
<keyword evidence="3" id="KW-0862">Zinc</keyword>
<dbReference type="SUPFAM" id="SSF49503">
    <property type="entry name" value="Cupredoxins"/>
    <property type="match status" value="1"/>
</dbReference>
<dbReference type="Gene3D" id="6.10.140.2220">
    <property type="match status" value="1"/>
</dbReference>
<name>A0A0K0EG54_STRER</name>
<keyword evidence="1" id="KW-0479">Metal-binding</keyword>
<dbReference type="WBParaSite" id="TCONS_00014422.p1">
    <property type="protein sequence ID" value="TCONS_00014422.p1"/>
    <property type="gene ID" value="XLOC_009630"/>
</dbReference>
<dbReference type="PANTHER" id="PTHR12197:SF300">
    <property type="entry name" value="HISTONE-LYSINE N-METHYLTRANSFERASE SET-18"/>
    <property type="match status" value="1"/>
</dbReference>
<keyword evidence="6" id="KW-0732">Signal</keyword>
<evidence type="ECO:0000256" key="1">
    <source>
        <dbReference type="ARBA" id="ARBA00022723"/>
    </source>
</evidence>
<dbReference type="PROSITE" id="PS50865">
    <property type="entry name" value="ZF_MYND_2"/>
    <property type="match status" value="1"/>
</dbReference>
<dbReference type="GO" id="GO:0016020">
    <property type="term" value="C:membrane"/>
    <property type="evidence" value="ECO:0007669"/>
    <property type="project" value="InterPro"/>
</dbReference>
<dbReference type="InterPro" id="IPR008972">
    <property type="entry name" value="Cupredoxin"/>
</dbReference>
<evidence type="ECO:0000256" key="3">
    <source>
        <dbReference type="ARBA" id="ARBA00022833"/>
    </source>
</evidence>
<evidence type="ECO:0000313" key="9">
    <source>
        <dbReference type="WBParaSite" id="SSTP_0000846300.1"/>
    </source>
</evidence>
<evidence type="ECO:0000313" key="10">
    <source>
        <dbReference type="WBParaSite" id="TCONS_00014422.p1"/>
    </source>
</evidence>
<dbReference type="InterPro" id="IPR002893">
    <property type="entry name" value="Znf_MYND"/>
</dbReference>
<accession>A0A0K0EG54</accession>
<dbReference type="InterPro" id="IPR046341">
    <property type="entry name" value="SET_dom_sf"/>
</dbReference>
<dbReference type="PROSITE" id="PS01360">
    <property type="entry name" value="ZF_MYND_1"/>
    <property type="match status" value="1"/>
</dbReference>
<dbReference type="Gene3D" id="2.170.270.10">
    <property type="entry name" value="SET domain"/>
    <property type="match status" value="1"/>
</dbReference>
<dbReference type="Pfam" id="PF01753">
    <property type="entry name" value="zf-MYND"/>
    <property type="match status" value="1"/>
</dbReference>
<dbReference type="WBParaSite" id="SSTP_0000846300.1">
    <property type="protein sequence ID" value="SSTP_0000846300.1"/>
    <property type="gene ID" value="SSTP_0000846300"/>
</dbReference>
<evidence type="ECO:0000256" key="4">
    <source>
        <dbReference type="PROSITE-ProRule" id="PRU00134"/>
    </source>
</evidence>
<dbReference type="InterPro" id="IPR001799">
    <property type="entry name" value="Ephrin_RBD"/>
</dbReference>
<reference evidence="9" key="1">
    <citation type="submission" date="2015-08" db="UniProtKB">
        <authorList>
            <consortium name="WormBaseParasite"/>
        </authorList>
    </citation>
    <scope>IDENTIFICATION</scope>
</reference>
<dbReference type="Gene3D" id="2.60.40.420">
    <property type="entry name" value="Cupredoxins - blue copper proteins"/>
    <property type="match status" value="1"/>
</dbReference>
<feature type="chain" id="PRO_5005327973" evidence="6">
    <location>
        <begin position="26"/>
        <end position="919"/>
    </location>
</feature>
<dbReference type="Proteomes" id="UP000035681">
    <property type="component" value="Unplaced"/>
</dbReference>
<dbReference type="GO" id="GO:0008270">
    <property type="term" value="F:zinc ion binding"/>
    <property type="evidence" value="ECO:0007669"/>
    <property type="project" value="UniProtKB-KW"/>
</dbReference>
<sequence length="919" mass="108659">MVNKNFIFILFFCDLFLLSYQEGRSHHLIKNKNFIPHKINIEGVRLLGNHDKHIDGNYQEYNAGEVYDIKSNDNTNYFNFQWYSKNPKLQKAINESYLETENFIDKKNYLTIKINASTIFRFVCPEGKSYEKAGAKINLGRHQLNNTYESTKIYMVSKRSFLKCELNDSFKLIGECSKNNKKRHFDFITYKHATELLKDFYFITTSSGKINEINNRKNGLCKTKNLRLHLKVLKESTFDEISEYEKEYEKQKIKLRNLNANIRQSEEVDHDVIDFRQTDKRGTMYLKKDYNTNLYKKLEEYNNHHKILNTKQFDKNDNGVELLPSSDDDIITSEEYDLLFNEASDTLSDIDKKNIQLFKEKQYKKFVAQRQIEDPINDSKIYDKFRFFKNSYAPSNNNDNNSEDSNENKKNKHINHLKKEKHFITMEKIINNENITKYAQLTSTYDRVRLFDSPFAYLVINKEVNRYCSYCLQPPVYGKKLMRCGACEFACYCNKECQRLAWKTHRAECRRLKAIFPNLPLTEVLFLSRIIDKVLFIERHGDHFGWERHRKFSDLLSHKDDILNDKIKYEHFKKLIKKMEIYRKDEMIPEDKFFDIFCKTSINSHSIHTNAGTEVGIALDLGVSVYDHSCRPNCSLVFDGFKVCVRPLTQNANPYDPKTAFISYIDVGRSRYRRQEELKLKWYFDCRCERCIDPNDDILTSLKCQNKECDEPIITHEIDEVRNIECPKCKTICDSEYVKKGQDLMKRLPCSIDPHLKIDDVQKYLNEAKEILHDRNIYVSRLTTTVLHMNGTLQGNIDFVQKQVYDNYKMCFPTMDRHNGFQLLHIVKSLIEQDRREDAIPYAFDAMAIFEVCFGMQHPYYLQTLALWTFLEKKKDKTNEELFALMNFESNASVDISKYVADIKLNPADAMKMASQNQE</sequence>
<keyword evidence="2 4" id="KW-0863">Zinc-finger</keyword>
<dbReference type="SUPFAM" id="SSF82199">
    <property type="entry name" value="SET domain"/>
    <property type="match status" value="1"/>
</dbReference>
<keyword evidence="5" id="KW-0175">Coiled coil</keyword>
<evidence type="ECO:0000313" key="8">
    <source>
        <dbReference type="Proteomes" id="UP000035681"/>
    </source>
</evidence>
<dbReference type="Pfam" id="PF00812">
    <property type="entry name" value="Ephrin"/>
    <property type="match status" value="1"/>
</dbReference>
<feature type="domain" description="MYND-type" evidence="7">
    <location>
        <begin position="468"/>
        <end position="509"/>
    </location>
</feature>
<keyword evidence="8" id="KW-1185">Reference proteome</keyword>
<organism evidence="9">
    <name type="scientific">Strongyloides stercoralis</name>
    <name type="common">Threadworm</name>
    <dbReference type="NCBI Taxonomy" id="6248"/>
    <lineage>
        <taxon>Eukaryota</taxon>
        <taxon>Metazoa</taxon>
        <taxon>Ecdysozoa</taxon>
        <taxon>Nematoda</taxon>
        <taxon>Chromadorea</taxon>
        <taxon>Rhabditida</taxon>
        <taxon>Tylenchina</taxon>
        <taxon>Panagrolaimomorpha</taxon>
        <taxon>Strongyloidoidea</taxon>
        <taxon>Strongyloididae</taxon>
        <taxon>Strongyloides</taxon>
    </lineage>
</organism>
<evidence type="ECO:0000256" key="6">
    <source>
        <dbReference type="SAM" id="SignalP"/>
    </source>
</evidence>
<dbReference type="AlphaFoldDB" id="A0A0K0EG54"/>
<dbReference type="STRING" id="6248.A0A0K0EG54"/>
<evidence type="ECO:0000256" key="2">
    <source>
        <dbReference type="ARBA" id="ARBA00022771"/>
    </source>
</evidence>
<dbReference type="GO" id="GO:0005634">
    <property type="term" value="C:nucleus"/>
    <property type="evidence" value="ECO:0007669"/>
    <property type="project" value="TreeGrafter"/>
</dbReference>
<feature type="signal peptide" evidence="6">
    <location>
        <begin position="1"/>
        <end position="25"/>
    </location>
</feature>
<evidence type="ECO:0000256" key="5">
    <source>
        <dbReference type="SAM" id="Coils"/>
    </source>
</evidence>
<dbReference type="InterPro" id="IPR050869">
    <property type="entry name" value="H3K4_H4K5_MeTrfase"/>
</dbReference>
<dbReference type="Gene3D" id="1.10.220.160">
    <property type="match status" value="1"/>
</dbReference>
<feature type="coiled-coil region" evidence="5">
    <location>
        <begin position="234"/>
        <end position="268"/>
    </location>
</feature>
<proteinExistence type="predicted"/>
<evidence type="ECO:0000259" key="7">
    <source>
        <dbReference type="PROSITE" id="PS50865"/>
    </source>
</evidence>